<dbReference type="InterPro" id="IPR052030">
    <property type="entry name" value="Peptidase_M20/M20A_hydrolases"/>
</dbReference>
<dbReference type="PANTHER" id="PTHR30575:SF0">
    <property type="entry name" value="XAA-ARG DIPEPTIDASE"/>
    <property type="match status" value="1"/>
</dbReference>
<organism evidence="1 2">
    <name type="scientific">Streptomyces niphimycinicus</name>
    <dbReference type="NCBI Taxonomy" id="2842201"/>
    <lineage>
        <taxon>Bacteria</taxon>
        <taxon>Bacillati</taxon>
        <taxon>Actinomycetota</taxon>
        <taxon>Actinomycetes</taxon>
        <taxon>Kitasatosporales</taxon>
        <taxon>Streptomycetaceae</taxon>
        <taxon>Streptomyces</taxon>
    </lineage>
</organism>
<gene>
    <name evidence="1" type="ORF">KN815_24080</name>
</gene>
<dbReference type="RefSeq" id="WP_216344020.1">
    <property type="nucleotide sequence ID" value="NZ_JAHLEM010000273.1"/>
</dbReference>
<dbReference type="Proteomes" id="UP000720508">
    <property type="component" value="Unassembled WGS sequence"/>
</dbReference>
<keyword evidence="2" id="KW-1185">Reference proteome</keyword>
<comment type="caution">
    <text evidence="1">The sequence shown here is derived from an EMBL/GenBank/DDBJ whole genome shotgun (WGS) entry which is preliminary data.</text>
</comment>
<proteinExistence type="predicted"/>
<protein>
    <submittedName>
        <fullName evidence="1">Uncharacterized protein</fullName>
    </submittedName>
</protein>
<evidence type="ECO:0000313" key="2">
    <source>
        <dbReference type="Proteomes" id="UP000720508"/>
    </source>
</evidence>
<reference evidence="1 2" key="1">
    <citation type="submission" date="2021-06" db="EMBL/GenBank/DDBJ databases">
        <authorList>
            <person name="Pan X."/>
        </authorList>
    </citation>
    <scope>NUCLEOTIDE SEQUENCE [LARGE SCALE GENOMIC DNA]</scope>
    <source>
        <strain evidence="1 2">4503</strain>
    </source>
</reference>
<sequence>MRVVLSTWGSRGDVEPLAGLAVGAPAEEDGGGKIAEVEPGVFLGSSDIGNVSTRVPTIHPFLRILPPDHCDHTPQFALAAGDERGRSAMLAAAEALACTAYDVLSDPALGRRGWSAFQAQESSGG</sequence>
<dbReference type="EMBL" id="JAHLEM010000273">
    <property type="protein sequence ID" value="MBU3867026.1"/>
    <property type="molecule type" value="Genomic_DNA"/>
</dbReference>
<dbReference type="PANTHER" id="PTHR30575">
    <property type="entry name" value="PEPTIDASE M20"/>
    <property type="match status" value="1"/>
</dbReference>
<accession>A0ABS6CJA8</accession>
<evidence type="ECO:0000313" key="1">
    <source>
        <dbReference type="EMBL" id="MBU3867026.1"/>
    </source>
</evidence>
<name>A0ABS6CJA8_9ACTN</name>